<keyword evidence="1" id="KW-0472">Membrane</keyword>
<keyword evidence="1" id="KW-1133">Transmembrane helix</keyword>
<feature type="transmembrane region" description="Helical" evidence="1">
    <location>
        <begin position="35"/>
        <end position="55"/>
    </location>
</feature>
<dbReference type="EMBL" id="QWGR01000016">
    <property type="protein sequence ID" value="RIJ46179.1"/>
    <property type="molecule type" value="Genomic_DNA"/>
</dbReference>
<comment type="caution">
    <text evidence="2">The sequence shown here is derived from an EMBL/GenBank/DDBJ whole genome shotgun (WGS) entry which is preliminary data.</text>
</comment>
<reference evidence="2 3" key="1">
    <citation type="submission" date="2018-08" db="EMBL/GenBank/DDBJ databases">
        <title>Pallidiluteibacterium maritimus gen. nov., sp. nov., isolated from coastal sediment.</title>
        <authorList>
            <person name="Zhou L.Y."/>
        </authorList>
    </citation>
    <scope>NUCLEOTIDE SEQUENCE [LARGE SCALE GENOMIC DNA]</scope>
    <source>
        <strain evidence="2 3">XSD2</strain>
    </source>
</reference>
<evidence type="ECO:0000313" key="2">
    <source>
        <dbReference type="EMBL" id="RIJ46179.1"/>
    </source>
</evidence>
<sequence length="148" mass="17203">MYIIFLLTIIIVSSILVFIETKKKELFVVIFSYKFKYVGLILVMVLFLLSFIKIVNIEPYYSIRILFSNLGLMIMVLSKDKEEFPNSNSTRLLCFVLSTLILYLGYHVKDIVFGTQTSIKLSQYVTNVLIIYLASYHYIKNKKSAKTV</sequence>
<protein>
    <submittedName>
        <fullName evidence="2">Uncharacterized protein</fullName>
    </submittedName>
</protein>
<organism evidence="2 3">
    <name type="scientific">Maribellus luteus</name>
    <dbReference type="NCBI Taxonomy" id="2305463"/>
    <lineage>
        <taxon>Bacteria</taxon>
        <taxon>Pseudomonadati</taxon>
        <taxon>Bacteroidota</taxon>
        <taxon>Bacteroidia</taxon>
        <taxon>Marinilabiliales</taxon>
        <taxon>Prolixibacteraceae</taxon>
        <taxon>Maribellus</taxon>
    </lineage>
</organism>
<dbReference type="Proteomes" id="UP000265926">
    <property type="component" value="Unassembled WGS sequence"/>
</dbReference>
<dbReference type="AlphaFoldDB" id="A0A399STH6"/>
<name>A0A399STH6_9BACT</name>
<evidence type="ECO:0000256" key="1">
    <source>
        <dbReference type="SAM" id="Phobius"/>
    </source>
</evidence>
<accession>A0A399STH6</accession>
<feature type="transmembrane region" description="Helical" evidence="1">
    <location>
        <begin position="61"/>
        <end position="78"/>
    </location>
</feature>
<feature type="transmembrane region" description="Helical" evidence="1">
    <location>
        <begin position="6"/>
        <end position="23"/>
    </location>
</feature>
<gene>
    <name evidence="2" type="ORF">D1614_19600</name>
</gene>
<feature type="transmembrane region" description="Helical" evidence="1">
    <location>
        <begin position="90"/>
        <end position="109"/>
    </location>
</feature>
<keyword evidence="3" id="KW-1185">Reference proteome</keyword>
<proteinExistence type="predicted"/>
<feature type="transmembrane region" description="Helical" evidence="1">
    <location>
        <begin position="121"/>
        <end position="139"/>
    </location>
</feature>
<evidence type="ECO:0000313" key="3">
    <source>
        <dbReference type="Proteomes" id="UP000265926"/>
    </source>
</evidence>
<keyword evidence="1" id="KW-0812">Transmembrane</keyword>